<sequence>MTNNDILRRIRYTFDFKDKEVVEIFALADVTVTLEQVAAWMKRDEDEAFVKMNSIELSSFLNGLINLKRGKRDGEQPQPDAHLSNNMVFQKLRIALNLKAEDILEILELANFRLSKHELSAFFRKPDNKHYRQCKDQILRNFLMGVQLKLRPEDQTEYQD</sequence>
<evidence type="ECO:0000313" key="2">
    <source>
        <dbReference type="Proteomes" id="UP000073601"/>
    </source>
</evidence>
<gene>
    <name evidence="1" type="ORF">GMA8713_01415</name>
</gene>
<dbReference type="InterPro" id="IPR009921">
    <property type="entry name" value="YehS-like"/>
</dbReference>
<dbReference type="OrthoDB" id="9788465at2"/>
<accession>A0A128F244</accession>
<name>A0A128F244_9GAMM</name>
<evidence type="ECO:0008006" key="3">
    <source>
        <dbReference type="Google" id="ProtNLM"/>
    </source>
</evidence>
<dbReference type="Pfam" id="PF07308">
    <property type="entry name" value="DUF1456"/>
    <property type="match status" value="2"/>
</dbReference>
<evidence type="ECO:0000313" key="1">
    <source>
        <dbReference type="EMBL" id="CZF80484.1"/>
    </source>
</evidence>
<dbReference type="PANTHER" id="PTHR37805:SF1">
    <property type="entry name" value="CYTOPLASMIC PROTEIN"/>
    <property type="match status" value="1"/>
</dbReference>
<dbReference type="PANTHER" id="PTHR37805">
    <property type="entry name" value="CYTOPLASMIC PROTEIN-RELATED"/>
    <property type="match status" value="1"/>
</dbReference>
<protein>
    <recommendedName>
        <fullName evidence="3">DUF1456 domain-containing protein</fullName>
    </recommendedName>
</protein>
<organism evidence="1 2">
    <name type="scientific">Grimontia marina</name>
    <dbReference type="NCBI Taxonomy" id="646534"/>
    <lineage>
        <taxon>Bacteria</taxon>
        <taxon>Pseudomonadati</taxon>
        <taxon>Pseudomonadota</taxon>
        <taxon>Gammaproteobacteria</taxon>
        <taxon>Vibrionales</taxon>
        <taxon>Vibrionaceae</taxon>
        <taxon>Grimontia</taxon>
    </lineage>
</organism>
<dbReference type="EMBL" id="FIZY01000010">
    <property type="protein sequence ID" value="CZF80484.1"/>
    <property type="molecule type" value="Genomic_DNA"/>
</dbReference>
<dbReference type="AlphaFoldDB" id="A0A128F244"/>
<dbReference type="RefSeq" id="WP_062707182.1">
    <property type="nucleotide sequence ID" value="NZ_CAWRCI010000010.1"/>
</dbReference>
<keyword evidence="2" id="KW-1185">Reference proteome</keyword>
<proteinExistence type="predicted"/>
<reference evidence="2" key="1">
    <citation type="submission" date="2016-02" db="EMBL/GenBank/DDBJ databases">
        <authorList>
            <person name="Rodrigo-Torres Lidia"/>
            <person name="Arahal R.David."/>
        </authorList>
    </citation>
    <scope>NUCLEOTIDE SEQUENCE [LARGE SCALE GENOMIC DNA]</scope>
    <source>
        <strain evidence="2">CECT 8713</strain>
    </source>
</reference>
<dbReference type="Proteomes" id="UP000073601">
    <property type="component" value="Unassembled WGS sequence"/>
</dbReference>